<name>A0A0P6X8R2_9CHLR</name>
<dbReference type="EMBL" id="LGHJ01000011">
    <property type="protein sequence ID" value="KPL76657.1"/>
    <property type="molecule type" value="Genomic_DNA"/>
</dbReference>
<protein>
    <submittedName>
        <fullName evidence="1">Uncharacterized protein</fullName>
    </submittedName>
</protein>
<evidence type="ECO:0000313" key="2">
    <source>
        <dbReference type="Proteomes" id="UP000050514"/>
    </source>
</evidence>
<organism evidence="1 2">
    <name type="scientific">Bellilinea caldifistulae</name>
    <dbReference type="NCBI Taxonomy" id="360411"/>
    <lineage>
        <taxon>Bacteria</taxon>
        <taxon>Bacillati</taxon>
        <taxon>Chloroflexota</taxon>
        <taxon>Anaerolineae</taxon>
        <taxon>Anaerolineales</taxon>
        <taxon>Anaerolineaceae</taxon>
        <taxon>Bellilinea</taxon>
    </lineage>
</organism>
<keyword evidence="2" id="KW-1185">Reference proteome</keyword>
<gene>
    <name evidence="1" type="ORF">AC812_04875</name>
</gene>
<dbReference type="RefSeq" id="WP_061919781.1">
    <property type="nucleotide sequence ID" value="NZ_DF967971.1"/>
</dbReference>
<comment type="caution">
    <text evidence="1">The sequence shown here is derived from an EMBL/GenBank/DDBJ whole genome shotgun (WGS) entry which is preliminary data.</text>
</comment>
<dbReference type="AlphaFoldDB" id="A0A0P6X8R2"/>
<evidence type="ECO:0000313" key="1">
    <source>
        <dbReference type="EMBL" id="KPL76657.1"/>
    </source>
</evidence>
<sequence>MPTSSSIRQLQEQFGGELVAELVQEIPLADLESALLDESNPLAKDLQTAVSAAVDAGRSLARQIVVMALERVLWERRHGCR</sequence>
<dbReference type="Proteomes" id="UP000050514">
    <property type="component" value="Unassembled WGS sequence"/>
</dbReference>
<proteinExistence type="predicted"/>
<accession>A0A0P6X8R2</accession>
<dbReference type="STRING" id="360411.AC812_04875"/>
<reference evidence="1 2" key="1">
    <citation type="submission" date="2015-07" db="EMBL/GenBank/DDBJ databases">
        <title>Draft genome of Bellilinea caldifistulae DSM 17877.</title>
        <authorList>
            <person name="Hemp J."/>
            <person name="Ward L.M."/>
            <person name="Pace L.A."/>
            <person name="Fischer W.W."/>
        </authorList>
    </citation>
    <scope>NUCLEOTIDE SEQUENCE [LARGE SCALE GENOMIC DNA]</scope>
    <source>
        <strain evidence="1 2">GOMI-1</strain>
    </source>
</reference>